<organism evidence="1 2">
    <name type="scientific">Aspergillus granulosus</name>
    <dbReference type="NCBI Taxonomy" id="176169"/>
    <lineage>
        <taxon>Eukaryota</taxon>
        <taxon>Fungi</taxon>
        <taxon>Dikarya</taxon>
        <taxon>Ascomycota</taxon>
        <taxon>Pezizomycotina</taxon>
        <taxon>Eurotiomycetes</taxon>
        <taxon>Eurotiomycetidae</taxon>
        <taxon>Eurotiales</taxon>
        <taxon>Aspergillaceae</taxon>
        <taxon>Aspergillus</taxon>
        <taxon>Aspergillus subgen. Nidulantes</taxon>
    </lineage>
</organism>
<keyword evidence="2" id="KW-1185">Reference proteome</keyword>
<dbReference type="Proteomes" id="UP001610334">
    <property type="component" value="Unassembled WGS sequence"/>
</dbReference>
<evidence type="ECO:0000313" key="2">
    <source>
        <dbReference type="Proteomes" id="UP001610334"/>
    </source>
</evidence>
<reference evidence="1 2" key="1">
    <citation type="submission" date="2024-07" db="EMBL/GenBank/DDBJ databases">
        <title>Section-level genome sequencing and comparative genomics of Aspergillus sections Usti and Cavernicolus.</title>
        <authorList>
            <consortium name="Lawrence Berkeley National Laboratory"/>
            <person name="Nybo J.L."/>
            <person name="Vesth T.C."/>
            <person name="Theobald S."/>
            <person name="Frisvad J.C."/>
            <person name="Larsen T.O."/>
            <person name="Kjaerboelling I."/>
            <person name="Rothschild-Mancinelli K."/>
            <person name="Lyhne E.K."/>
            <person name="Kogle M.E."/>
            <person name="Barry K."/>
            <person name="Clum A."/>
            <person name="Na H."/>
            <person name="Ledsgaard L."/>
            <person name="Lin J."/>
            <person name="Lipzen A."/>
            <person name="Kuo A."/>
            <person name="Riley R."/>
            <person name="Mondo S."/>
            <person name="Labutti K."/>
            <person name="Haridas S."/>
            <person name="Pangalinan J."/>
            <person name="Salamov A.A."/>
            <person name="Simmons B.A."/>
            <person name="Magnuson J.K."/>
            <person name="Chen J."/>
            <person name="Drula E."/>
            <person name="Henrissat B."/>
            <person name="Wiebenga A."/>
            <person name="Lubbers R.J."/>
            <person name="Gomes A.C."/>
            <person name="Makela M.R."/>
            <person name="Stajich J."/>
            <person name="Grigoriev I.V."/>
            <person name="Mortensen U.H."/>
            <person name="De Vries R.P."/>
            <person name="Baker S.E."/>
            <person name="Andersen M.R."/>
        </authorList>
    </citation>
    <scope>NUCLEOTIDE SEQUENCE [LARGE SCALE GENOMIC DNA]</scope>
    <source>
        <strain evidence="1 2">CBS 588.65</strain>
    </source>
</reference>
<dbReference type="PANTHER" id="PTHR37535:SF3">
    <property type="entry name" value="FLUG DOMAIN-CONTAINING PROTEIN"/>
    <property type="match status" value="1"/>
</dbReference>
<sequence>MPQQREPKVKPLINLDAHSNKELKRAVLSRTIKGYDRTLVLFDKLLDLYPAACFPLDIRIYKGFLEYYARITQGCIKKRPVPETVEHFRRSFEAALARLRDFIVPKSMSITLREFIISKLMHLVGLPDAEMSRDRLSPNNLTILLSQLCLALYQLLEWTMP</sequence>
<gene>
    <name evidence="1" type="ORF">BJX63DRAFT_420789</name>
</gene>
<proteinExistence type="predicted"/>
<comment type="caution">
    <text evidence="1">The sequence shown here is derived from an EMBL/GenBank/DDBJ whole genome shotgun (WGS) entry which is preliminary data.</text>
</comment>
<dbReference type="PANTHER" id="PTHR37535">
    <property type="entry name" value="FLUG DOMAIN PROTEIN"/>
    <property type="match status" value="1"/>
</dbReference>
<name>A0ABR4HI60_9EURO</name>
<accession>A0ABR4HI60</accession>
<evidence type="ECO:0000313" key="1">
    <source>
        <dbReference type="EMBL" id="KAL2814438.1"/>
    </source>
</evidence>
<protein>
    <submittedName>
        <fullName evidence="1">Uncharacterized protein</fullName>
    </submittedName>
</protein>
<dbReference type="EMBL" id="JBFXLT010000033">
    <property type="protein sequence ID" value="KAL2814438.1"/>
    <property type="molecule type" value="Genomic_DNA"/>
</dbReference>